<dbReference type="PIRSF" id="PIRSF037087">
    <property type="entry name" value="UCP037087"/>
    <property type="match status" value="1"/>
</dbReference>
<feature type="region of interest" description="Disordered" evidence="1">
    <location>
        <begin position="124"/>
        <end position="150"/>
    </location>
</feature>
<dbReference type="InterPro" id="IPR014710">
    <property type="entry name" value="RmlC-like_jellyroll"/>
</dbReference>
<evidence type="ECO:0000256" key="1">
    <source>
        <dbReference type="SAM" id="MobiDB-lite"/>
    </source>
</evidence>
<dbReference type="SUPFAM" id="SSF51182">
    <property type="entry name" value="RmlC-like cupins"/>
    <property type="match status" value="1"/>
</dbReference>
<reference evidence="4" key="1">
    <citation type="journal article" date="2019" name="Int. J. Syst. Evol. Microbiol.">
        <title>The Global Catalogue of Microorganisms (GCM) 10K type strain sequencing project: providing services to taxonomists for standard genome sequencing and annotation.</title>
        <authorList>
            <consortium name="The Broad Institute Genomics Platform"/>
            <consortium name="The Broad Institute Genome Sequencing Center for Infectious Disease"/>
            <person name="Wu L."/>
            <person name="Ma J."/>
        </authorList>
    </citation>
    <scope>NUCLEOTIDE SEQUENCE [LARGE SCALE GENOMIC DNA]</scope>
    <source>
        <strain evidence="4">CCUG 53903</strain>
    </source>
</reference>
<dbReference type="Proteomes" id="UP001596058">
    <property type="component" value="Unassembled WGS sequence"/>
</dbReference>
<keyword evidence="4" id="KW-1185">Reference proteome</keyword>
<dbReference type="Gene3D" id="2.60.120.10">
    <property type="entry name" value="Jelly Rolls"/>
    <property type="match status" value="1"/>
</dbReference>
<proteinExistence type="predicted"/>
<gene>
    <name evidence="3" type="ORF">ACFPZ3_25700</name>
</gene>
<evidence type="ECO:0000313" key="4">
    <source>
        <dbReference type="Proteomes" id="UP001596058"/>
    </source>
</evidence>
<dbReference type="InterPro" id="IPR017102">
    <property type="entry name" value="UCP037087"/>
</dbReference>
<accession>A0ABW1CNH6</accession>
<dbReference type="InterPro" id="IPR013096">
    <property type="entry name" value="Cupin_2"/>
</dbReference>
<dbReference type="Pfam" id="PF07883">
    <property type="entry name" value="Cupin_2"/>
    <property type="match status" value="1"/>
</dbReference>
<dbReference type="PANTHER" id="PTHR40112:SF1">
    <property type="entry name" value="H2HPP ISOMERASE"/>
    <property type="match status" value="1"/>
</dbReference>
<dbReference type="EMBL" id="JBHSPA010000028">
    <property type="protein sequence ID" value="MFC5827274.1"/>
    <property type="molecule type" value="Genomic_DNA"/>
</dbReference>
<dbReference type="InterPro" id="IPR011051">
    <property type="entry name" value="RmlC_Cupin_sf"/>
</dbReference>
<dbReference type="PANTHER" id="PTHR40112">
    <property type="entry name" value="H2HPP ISOMERASE"/>
    <property type="match status" value="1"/>
</dbReference>
<sequence>MGRIPGNSNHGNDRIHVVRSALMYEGKQHLQFFAGIAAETVGAHNICMHLQTIPPGGSGKAHKHNHHETAIYVIKGKVGAWYGEGLREFAEAHEGEFIYIPASMPHMPINLSQTEPAEVVLARTDPREQESTVLLPDLEEDRRAAPIPDS</sequence>
<dbReference type="InterPro" id="IPR052535">
    <property type="entry name" value="Bacilysin_H2HPP_isomerase"/>
</dbReference>
<comment type="caution">
    <text evidence="3">The sequence shown here is derived from an EMBL/GenBank/DDBJ whole genome shotgun (WGS) entry which is preliminary data.</text>
</comment>
<organism evidence="3 4">
    <name type="scientific">Nonomuraea insulae</name>
    <dbReference type="NCBI Taxonomy" id="1616787"/>
    <lineage>
        <taxon>Bacteria</taxon>
        <taxon>Bacillati</taxon>
        <taxon>Actinomycetota</taxon>
        <taxon>Actinomycetes</taxon>
        <taxon>Streptosporangiales</taxon>
        <taxon>Streptosporangiaceae</taxon>
        <taxon>Nonomuraea</taxon>
    </lineage>
</organism>
<dbReference type="CDD" id="cd02210">
    <property type="entry name" value="cupin_BLR2406-like"/>
    <property type="match status" value="1"/>
</dbReference>
<evidence type="ECO:0000259" key="2">
    <source>
        <dbReference type="Pfam" id="PF07883"/>
    </source>
</evidence>
<dbReference type="RefSeq" id="WP_379516781.1">
    <property type="nucleotide sequence ID" value="NZ_JBHSPA010000028.1"/>
</dbReference>
<name>A0ABW1CNH6_9ACTN</name>
<protein>
    <submittedName>
        <fullName evidence="3">Cupin domain-containing protein</fullName>
    </submittedName>
</protein>
<feature type="domain" description="Cupin type-2" evidence="2">
    <location>
        <begin position="50"/>
        <end position="120"/>
    </location>
</feature>
<evidence type="ECO:0000313" key="3">
    <source>
        <dbReference type="EMBL" id="MFC5827274.1"/>
    </source>
</evidence>